<name>A0A927KXC4_9ACTN</name>
<keyword evidence="3" id="KW-0067">ATP-binding</keyword>
<keyword evidence="3" id="KW-0547">Nucleotide-binding</keyword>
<dbReference type="EMBL" id="JACYXT010000001">
    <property type="protein sequence ID" value="MBD9722086.1"/>
    <property type="molecule type" value="Genomic_DNA"/>
</dbReference>
<organism evidence="3 4">
    <name type="scientific">Streptomyces caniscabiei</name>
    <dbReference type="NCBI Taxonomy" id="2746961"/>
    <lineage>
        <taxon>Bacteria</taxon>
        <taxon>Bacillati</taxon>
        <taxon>Actinomycetota</taxon>
        <taxon>Actinomycetes</taxon>
        <taxon>Kitasatosporales</taxon>
        <taxon>Streptomycetaceae</taxon>
        <taxon>Streptomyces</taxon>
    </lineage>
</organism>
<dbReference type="GO" id="GO:0005524">
    <property type="term" value="F:ATP binding"/>
    <property type="evidence" value="ECO:0007669"/>
    <property type="project" value="UniProtKB-KW"/>
</dbReference>
<sequence length="156" mass="16527">MSATTPQLAVTVHTFTQLLSSTRRGARLARLLAAEQLRAWPVPPGVTERAEQIVAELAANAALHGRVNGRDFRLTLTLDTTTGLLRIAVADARGEQLPSPPAECGTPLDAESGRGLLLVTALADRWGVEPYPPGGKSVWAECACEAPGRDTHSGRL</sequence>
<dbReference type="PANTHER" id="PTHR35526:SF3">
    <property type="entry name" value="ANTI-SIGMA-F FACTOR RSBW"/>
    <property type="match status" value="1"/>
</dbReference>
<reference evidence="3" key="1">
    <citation type="submission" date="2020-09" db="EMBL/GenBank/DDBJ databases">
        <title>Streptomyces canutascabiei sp. nov., which causes potato common scab and is distributed across the world.</title>
        <authorList>
            <person name="Nguyen H.P."/>
            <person name="Weisberg A.J."/>
            <person name="Chang J.H."/>
            <person name="Clarke C.R."/>
        </authorList>
    </citation>
    <scope>NUCLEOTIDE SEQUENCE</scope>
    <source>
        <strain evidence="3">ID-01-6.2a</strain>
    </source>
</reference>
<dbReference type="InterPro" id="IPR050267">
    <property type="entry name" value="Anti-sigma-factor_SerPK"/>
</dbReference>
<evidence type="ECO:0000256" key="1">
    <source>
        <dbReference type="ARBA" id="ARBA00022527"/>
    </source>
</evidence>
<proteinExistence type="predicted"/>
<dbReference type="GeneID" id="79929095"/>
<dbReference type="PANTHER" id="PTHR35526">
    <property type="entry name" value="ANTI-SIGMA-F FACTOR RSBW-RELATED"/>
    <property type="match status" value="1"/>
</dbReference>
<feature type="domain" description="Histidine kinase/HSP90-like ATPase" evidence="2">
    <location>
        <begin position="23"/>
        <end position="139"/>
    </location>
</feature>
<accession>A0A927KXC4</accession>
<dbReference type="InterPro" id="IPR036890">
    <property type="entry name" value="HATPase_C_sf"/>
</dbReference>
<evidence type="ECO:0000313" key="4">
    <source>
        <dbReference type="Proteomes" id="UP000661025"/>
    </source>
</evidence>
<dbReference type="SUPFAM" id="SSF55874">
    <property type="entry name" value="ATPase domain of HSP90 chaperone/DNA topoisomerase II/histidine kinase"/>
    <property type="match status" value="1"/>
</dbReference>
<evidence type="ECO:0000259" key="2">
    <source>
        <dbReference type="Pfam" id="PF13581"/>
    </source>
</evidence>
<protein>
    <submittedName>
        <fullName evidence="3">ATP-binding protein</fullName>
    </submittedName>
</protein>
<dbReference type="InterPro" id="IPR003594">
    <property type="entry name" value="HATPase_dom"/>
</dbReference>
<keyword evidence="1" id="KW-0418">Kinase</keyword>
<dbReference type="RefSeq" id="WP_192359323.1">
    <property type="nucleotide sequence ID" value="NZ_CP119182.1"/>
</dbReference>
<comment type="caution">
    <text evidence="3">The sequence shown here is derived from an EMBL/GenBank/DDBJ whole genome shotgun (WGS) entry which is preliminary data.</text>
</comment>
<dbReference type="Gene3D" id="3.30.565.10">
    <property type="entry name" value="Histidine kinase-like ATPase, C-terminal domain"/>
    <property type="match status" value="1"/>
</dbReference>
<dbReference type="GO" id="GO:0004674">
    <property type="term" value="F:protein serine/threonine kinase activity"/>
    <property type="evidence" value="ECO:0007669"/>
    <property type="project" value="UniProtKB-KW"/>
</dbReference>
<gene>
    <name evidence="3" type="ORF">IHE70_02250</name>
</gene>
<dbReference type="Pfam" id="PF13581">
    <property type="entry name" value="HATPase_c_2"/>
    <property type="match status" value="1"/>
</dbReference>
<dbReference type="CDD" id="cd16936">
    <property type="entry name" value="HATPase_RsbW-like"/>
    <property type="match status" value="1"/>
</dbReference>
<dbReference type="AlphaFoldDB" id="A0A927KXC4"/>
<keyword evidence="1" id="KW-0808">Transferase</keyword>
<dbReference type="Proteomes" id="UP000661025">
    <property type="component" value="Unassembled WGS sequence"/>
</dbReference>
<keyword evidence="1" id="KW-0723">Serine/threonine-protein kinase</keyword>
<evidence type="ECO:0000313" key="3">
    <source>
        <dbReference type="EMBL" id="MBD9722086.1"/>
    </source>
</evidence>